<sequence length="580" mass="63695">MKKFKFILPILLIANILCMMDVSIMTIVIPEIQSAFNESLSDLSWTVNVYTIVFAALIIPFGRLAEQLGRNRLVFIGLMTFGLGSLITGLSPNLTVMLIARGIQSIGAAIIIPTSMVIGLEQGGDQNRNKVIAALAGAQGLAVAVGPTVGGFISQYGNWRWVFYINIPFILILLLVYPFVLNIKHESRRIVKIDWIGTVLSCVSLTTLSLGLIKGNDWGWSSITTLAALTIAITAFVLFLLQENHTAFPMINLKLFKRNDFKAASLALLLSNYFMGGMVILIPTMLTKVQGESELHAALLITPYSIAVMITVILTSMIVKKISNQLLIGSGFIIIAVSYYLMSHLNLQNNYNTLITAAILLGIGYGLVAATANILVAADFHGSQLTDANSVANILRQVGLIIAIALFTSVLTNNMKTAKQSTLTYAHEEINKTHLATPLKHKFTKKINDKLDTNSSSTTDTNQTINLNTNPSKIESVALQSVYQKQLRHVANQSHLTVAQLPTPLKENIKNNVTKVALPKIRQQEQINEKTVQQTITSIKGHLKTQSRQAFMSVYQTMSIIPVFSLLLLLLLKKHKKISD</sequence>
<dbReference type="OMA" id="LMCLGIF"/>
<organism evidence="9 10">
    <name type="scientific">Leuconostoc carnosum</name>
    <dbReference type="NCBI Taxonomy" id="1252"/>
    <lineage>
        <taxon>Bacteria</taxon>
        <taxon>Bacillati</taxon>
        <taxon>Bacillota</taxon>
        <taxon>Bacilli</taxon>
        <taxon>Lactobacillales</taxon>
        <taxon>Lactobacillaceae</taxon>
        <taxon>Leuconostoc</taxon>
    </lineage>
</organism>
<evidence type="ECO:0000313" key="10">
    <source>
        <dbReference type="Proteomes" id="UP000321332"/>
    </source>
</evidence>
<evidence type="ECO:0000256" key="5">
    <source>
        <dbReference type="ARBA" id="ARBA00022989"/>
    </source>
</evidence>
<feature type="domain" description="Major facilitator superfamily (MFS) profile" evidence="8">
    <location>
        <begin position="7"/>
        <end position="444"/>
    </location>
</feature>
<keyword evidence="3" id="KW-1003">Cell membrane</keyword>
<keyword evidence="4 7" id="KW-0812">Transmembrane</keyword>
<evidence type="ECO:0000256" key="2">
    <source>
        <dbReference type="ARBA" id="ARBA00022448"/>
    </source>
</evidence>
<feature type="transmembrane region" description="Helical" evidence="7">
    <location>
        <begin position="193"/>
        <end position="213"/>
    </location>
</feature>
<accession>A0AAE6M4G0</accession>
<dbReference type="CDD" id="cd17321">
    <property type="entry name" value="MFS_MMR_MDR_like"/>
    <property type="match status" value="1"/>
</dbReference>
<dbReference type="SUPFAM" id="SSF103473">
    <property type="entry name" value="MFS general substrate transporter"/>
    <property type="match status" value="1"/>
</dbReference>
<evidence type="ECO:0000256" key="1">
    <source>
        <dbReference type="ARBA" id="ARBA00004651"/>
    </source>
</evidence>
<dbReference type="PROSITE" id="PS50850">
    <property type="entry name" value="MFS"/>
    <property type="match status" value="1"/>
</dbReference>
<dbReference type="PANTHER" id="PTHR42718:SF46">
    <property type="entry name" value="BLR6921 PROTEIN"/>
    <property type="match status" value="1"/>
</dbReference>
<feature type="transmembrane region" description="Helical" evidence="7">
    <location>
        <begin position="354"/>
        <end position="378"/>
    </location>
</feature>
<dbReference type="Proteomes" id="UP000321332">
    <property type="component" value="Chromosome"/>
</dbReference>
<keyword evidence="6 7" id="KW-0472">Membrane</keyword>
<name>A0AAE6M4G0_LEUCA</name>
<dbReference type="InterPro" id="IPR036259">
    <property type="entry name" value="MFS_trans_sf"/>
</dbReference>
<feature type="transmembrane region" description="Helical" evidence="7">
    <location>
        <begin position="261"/>
        <end position="283"/>
    </location>
</feature>
<feature type="transmembrane region" description="Helical" evidence="7">
    <location>
        <begin position="554"/>
        <end position="572"/>
    </location>
</feature>
<feature type="transmembrane region" description="Helical" evidence="7">
    <location>
        <begin position="7"/>
        <end position="28"/>
    </location>
</feature>
<dbReference type="Gene3D" id="1.20.1250.20">
    <property type="entry name" value="MFS general substrate transporter like domains"/>
    <property type="match status" value="2"/>
</dbReference>
<feature type="transmembrane region" description="Helical" evidence="7">
    <location>
        <begin position="219"/>
        <end position="241"/>
    </location>
</feature>
<evidence type="ECO:0000259" key="8">
    <source>
        <dbReference type="PROSITE" id="PS50850"/>
    </source>
</evidence>
<dbReference type="GeneID" id="61187486"/>
<feature type="transmembrane region" description="Helical" evidence="7">
    <location>
        <begin position="295"/>
        <end position="319"/>
    </location>
</feature>
<feature type="transmembrane region" description="Helical" evidence="7">
    <location>
        <begin position="161"/>
        <end position="181"/>
    </location>
</feature>
<evidence type="ECO:0000256" key="6">
    <source>
        <dbReference type="ARBA" id="ARBA00023136"/>
    </source>
</evidence>
<dbReference type="InterPro" id="IPR020846">
    <property type="entry name" value="MFS_dom"/>
</dbReference>
<feature type="transmembrane region" description="Helical" evidence="7">
    <location>
        <begin position="326"/>
        <end position="342"/>
    </location>
</feature>
<evidence type="ECO:0000313" key="9">
    <source>
        <dbReference type="EMBL" id="QEA33876.1"/>
    </source>
</evidence>
<evidence type="ECO:0000256" key="7">
    <source>
        <dbReference type="SAM" id="Phobius"/>
    </source>
</evidence>
<feature type="transmembrane region" description="Helical" evidence="7">
    <location>
        <begin position="73"/>
        <end position="92"/>
    </location>
</feature>
<dbReference type="Pfam" id="PF07690">
    <property type="entry name" value="MFS_1"/>
    <property type="match status" value="1"/>
</dbReference>
<gene>
    <name evidence="9" type="ORF">FGL89_06960</name>
</gene>
<feature type="transmembrane region" description="Helical" evidence="7">
    <location>
        <begin position="43"/>
        <end position="61"/>
    </location>
</feature>
<dbReference type="PANTHER" id="PTHR42718">
    <property type="entry name" value="MAJOR FACILITATOR SUPERFAMILY MULTIDRUG TRANSPORTER MFSC"/>
    <property type="match status" value="1"/>
</dbReference>
<reference evidence="9 10" key="1">
    <citation type="submission" date="2019-06" db="EMBL/GenBank/DDBJ databases">
        <title>Genome analyses of bacteria isolated from kimchi.</title>
        <authorList>
            <person name="Lee S."/>
            <person name="Ahn S."/>
            <person name="Roh S."/>
        </authorList>
    </citation>
    <scope>NUCLEOTIDE SEQUENCE [LARGE SCALE GENOMIC DNA]</scope>
    <source>
        <strain evidence="9 10">CBA3620</strain>
    </source>
</reference>
<dbReference type="EMBL" id="CP042374">
    <property type="protein sequence ID" value="QEA33876.1"/>
    <property type="molecule type" value="Genomic_DNA"/>
</dbReference>
<comment type="subcellular location">
    <subcellularLocation>
        <location evidence="1">Cell membrane</location>
        <topology evidence="1">Multi-pass membrane protein</topology>
    </subcellularLocation>
</comment>
<proteinExistence type="predicted"/>
<dbReference type="GO" id="GO:0005886">
    <property type="term" value="C:plasma membrane"/>
    <property type="evidence" value="ECO:0007669"/>
    <property type="project" value="UniProtKB-SubCell"/>
</dbReference>
<keyword evidence="2" id="KW-0813">Transport</keyword>
<feature type="transmembrane region" description="Helical" evidence="7">
    <location>
        <begin position="98"/>
        <end position="120"/>
    </location>
</feature>
<protein>
    <submittedName>
        <fullName evidence="9">MFS transporter</fullName>
    </submittedName>
</protein>
<dbReference type="AlphaFoldDB" id="A0AAE6M4G0"/>
<feature type="transmembrane region" description="Helical" evidence="7">
    <location>
        <begin position="132"/>
        <end position="155"/>
    </location>
</feature>
<feature type="transmembrane region" description="Helical" evidence="7">
    <location>
        <begin position="390"/>
        <end position="411"/>
    </location>
</feature>
<evidence type="ECO:0000256" key="4">
    <source>
        <dbReference type="ARBA" id="ARBA00022692"/>
    </source>
</evidence>
<dbReference type="GO" id="GO:0022857">
    <property type="term" value="F:transmembrane transporter activity"/>
    <property type="evidence" value="ECO:0007669"/>
    <property type="project" value="InterPro"/>
</dbReference>
<dbReference type="RefSeq" id="WP_014974691.1">
    <property type="nucleotide sequence ID" value="NZ_CP042374.1"/>
</dbReference>
<evidence type="ECO:0000256" key="3">
    <source>
        <dbReference type="ARBA" id="ARBA00022475"/>
    </source>
</evidence>
<keyword evidence="5 7" id="KW-1133">Transmembrane helix</keyword>
<dbReference type="InterPro" id="IPR011701">
    <property type="entry name" value="MFS"/>
</dbReference>